<organism evidence="4 5">
    <name type="scientific">Cryobacterium algoricola</name>
    <dbReference type="NCBI Taxonomy" id="1259183"/>
    <lineage>
        <taxon>Bacteria</taxon>
        <taxon>Bacillati</taxon>
        <taxon>Actinomycetota</taxon>
        <taxon>Actinomycetes</taxon>
        <taxon>Micrococcales</taxon>
        <taxon>Microbacteriaceae</taxon>
        <taxon>Cryobacterium</taxon>
    </lineage>
</organism>
<keyword evidence="1 4" id="KW-0413">Isomerase</keyword>
<dbReference type="PANTHER" id="PTHR38041:SF1">
    <property type="entry name" value="CHORISMATE MUTASE"/>
    <property type="match status" value="1"/>
</dbReference>
<feature type="region of interest" description="Disordered" evidence="2">
    <location>
        <begin position="147"/>
        <end position="182"/>
    </location>
</feature>
<dbReference type="InterPro" id="IPR051331">
    <property type="entry name" value="Chorismate_mutase-related"/>
</dbReference>
<dbReference type="NCBIfam" id="NF006691">
    <property type="entry name" value="PRK09239.1"/>
    <property type="match status" value="1"/>
</dbReference>
<dbReference type="Proteomes" id="UP000297608">
    <property type="component" value="Unassembled WGS sequence"/>
</dbReference>
<evidence type="ECO:0000313" key="5">
    <source>
        <dbReference type="Proteomes" id="UP000297608"/>
    </source>
</evidence>
<sequence>MAEHEELPAGAGQDAIDELTGIRQSIDNIDAALIHMLAERFKFTQQVGRLKAKHGLPPADPARELQQIQRLRALAEEARLDPGFAEKFLNFIVAEVIHHHVRLAGGQAASGDEQGPGAAIGVEPDSAIGAPAPATGVVADSAIGAPAPAAQASATTAPTAPAPAASAPTTSAPTAPASDPAS</sequence>
<dbReference type="InterPro" id="IPR036263">
    <property type="entry name" value="Chorismate_II_sf"/>
</dbReference>
<comment type="caution">
    <text evidence="4">The sequence shown here is derived from an EMBL/GenBank/DDBJ whole genome shotgun (WGS) entry which is preliminary data.</text>
</comment>
<dbReference type="Gene3D" id="1.20.59.10">
    <property type="entry name" value="Chorismate mutase"/>
    <property type="match status" value="1"/>
</dbReference>
<evidence type="ECO:0000256" key="2">
    <source>
        <dbReference type="SAM" id="MobiDB-lite"/>
    </source>
</evidence>
<dbReference type="InterPro" id="IPR002701">
    <property type="entry name" value="CM_II_prokaryot"/>
</dbReference>
<dbReference type="InterPro" id="IPR010951">
    <property type="entry name" value="CM_bact"/>
</dbReference>
<evidence type="ECO:0000313" key="4">
    <source>
        <dbReference type="EMBL" id="TFB89008.1"/>
    </source>
</evidence>
<dbReference type="SUPFAM" id="SSF48600">
    <property type="entry name" value="Chorismate mutase II"/>
    <property type="match status" value="1"/>
</dbReference>
<dbReference type="PANTHER" id="PTHR38041">
    <property type="entry name" value="CHORISMATE MUTASE"/>
    <property type="match status" value="1"/>
</dbReference>
<protein>
    <submittedName>
        <fullName evidence="4">Chorismate mutase</fullName>
        <ecNumber evidence="4">5.4.99.5</ecNumber>
    </submittedName>
</protein>
<dbReference type="NCBIfam" id="TIGR01795">
    <property type="entry name" value="CM_mono_cladeE"/>
    <property type="match status" value="1"/>
</dbReference>
<evidence type="ECO:0000259" key="3">
    <source>
        <dbReference type="PROSITE" id="PS51168"/>
    </source>
</evidence>
<feature type="region of interest" description="Disordered" evidence="2">
    <location>
        <begin position="107"/>
        <end position="126"/>
    </location>
</feature>
<evidence type="ECO:0000256" key="1">
    <source>
        <dbReference type="ARBA" id="ARBA00023235"/>
    </source>
</evidence>
<dbReference type="EMBL" id="SOFG01000007">
    <property type="protein sequence ID" value="TFB89008.1"/>
    <property type="molecule type" value="Genomic_DNA"/>
</dbReference>
<accession>A0ABY2IIF9</accession>
<dbReference type="SMART" id="SM00830">
    <property type="entry name" value="CM_2"/>
    <property type="match status" value="1"/>
</dbReference>
<proteinExistence type="predicted"/>
<dbReference type="GO" id="GO:0004106">
    <property type="term" value="F:chorismate mutase activity"/>
    <property type="evidence" value="ECO:0007669"/>
    <property type="project" value="UniProtKB-EC"/>
</dbReference>
<reference evidence="4 5" key="1">
    <citation type="submission" date="2019-03" db="EMBL/GenBank/DDBJ databases">
        <title>Genomics of glacier-inhabiting Cryobacterium strains.</title>
        <authorList>
            <person name="Liu Q."/>
            <person name="Xin Y.-H."/>
        </authorList>
    </citation>
    <scope>NUCLEOTIDE SEQUENCE [LARGE SCALE GENOMIC DNA]</scope>
    <source>
        <strain evidence="4 5">MDB2-B</strain>
    </source>
</reference>
<name>A0ABY2IIF9_9MICO</name>
<feature type="domain" description="Chorismate mutase" evidence="3">
    <location>
        <begin position="13"/>
        <end position="104"/>
    </location>
</feature>
<gene>
    <name evidence="4" type="ORF">E3O44_05130</name>
</gene>
<dbReference type="EC" id="5.4.99.5" evidence="4"/>
<dbReference type="InterPro" id="IPR036979">
    <property type="entry name" value="CM_dom_sf"/>
</dbReference>
<dbReference type="Pfam" id="PF01817">
    <property type="entry name" value="CM_2"/>
    <property type="match status" value="1"/>
</dbReference>
<dbReference type="PROSITE" id="PS51168">
    <property type="entry name" value="CHORISMATE_MUT_2"/>
    <property type="match status" value="1"/>
</dbReference>
<keyword evidence="5" id="KW-1185">Reference proteome</keyword>